<sequence>MEEDREHQDEESGENYAYACPEQTCTKAFTKSHFLEAHICRGNHAFPKIENSYDKVKLIWADQCMAVDGGHKLLIQSTSTISLPLNEGWALKSIKPSKRFTKNVKDYLILIYLDCKESGKRPNFDQLSKELKLSRNEDGAKTFTRDEWLSASQISSLFANFVKIGSTSAAKGDQDEDLQLVVRDLETLEFQSNISQLVSDIVSTC</sequence>
<dbReference type="GO" id="GO:0008270">
    <property type="term" value="F:zinc ion binding"/>
    <property type="evidence" value="ECO:0007669"/>
    <property type="project" value="UniProtKB-KW"/>
</dbReference>
<comment type="caution">
    <text evidence="3">The sequence shown here is derived from an EMBL/GenBank/DDBJ whole genome shotgun (WGS) entry which is preliminary data.</text>
</comment>
<gene>
    <name evidence="3" type="ORF">FSP39_015222</name>
</gene>
<dbReference type="PROSITE" id="PS00028">
    <property type="entry name" value="ZINC_FINGER_C2H2_1"/>
    <property type="match status" value="1"/>
</dbReference>
<keyword evidence="1" id="KW-0862">Zinc</keyword>
<feature type="domain" description="C2H2-type" evidence="2">
    <location>
        <begin position="18"/>
        <end position="49"/>
    </location>
</feature>
<evidence type="ECO:0000256" key="1">
    <source>
        <dbReference type="PROSITE-ProRule" id="PRU00042"/>
    </source>
</evidence>
<name>A0AA88YKM8_PINIB</name>
<dbReference type="PROSITE" id="PS50157">
    <property type="entry name" value="ZINC_FINGER_C2H2_2"/>
    <property type="match status" value="1"/>
</dbReference>
<evidence type="ECO:0000259" key="2">
    <source>
        <dbReference type="PROSITE" id="PS50157"/>
    </source>
</evidence>
<proteinExistence type="predicted"/>
<dbReference type="InterPro" id="IPR013087">
    <property type="entry name" value="Znf_C2H2_type"/>
</dbReference>
<evidence type="ECO:0000313" key="3">
    <source>
        <dbReference type="EMBL" id="KAK3107468.1"/>
    </source>
</evidence>
<organism evidence="3 4">
    <name type="scientific">Pinctada imbricata</name>
    <name type="common">Atlantic pearl-oyster</name>
    <name type="synonym">Pinctada martensii</name>
    <dbReference type="NCBI Taxonomy" id="66713"/>
    <lineage>
        <taxon>Eukaryota</taxon>
        <taxon>Metazoa</taxon>
        <taxon>Spiralia</taxon>
        <taxon>Lophotrochozoa</taxon>
        <taxon>Mollusca</taxon>
        <taxon>Bivalvia</taxon>
        <taxon>Autobranchia</taxon>
        <taxon>Pteriomorphia</taxon>
        <taxon>Pterioida</taxon>
        <taxon>Pterioidea</taxon>
        <taxon>Pteriidae</taxon>
        <taxon>Pinctada</taxon>
    </lineage>
</organism>
<dbReference type="Proteomes" id="UP001186944">
    <property type="component" value="Unassembled WGS sequence"/>
</dbReference>
<keyword evidence="1" id="KW-0479">Metal-binding</keyword>
<reference evidence="3" key="1">
    <citation type="submission" date="2019-08" db="EMBL/GenBank/DDBJ databases">
        <title>The improved chromosome-level genome for the pearl oyster Pinctada fucata martensii using PacBio sequencing and Hi-C.</title>
        <authorList>
            <person name="Zheng Z."/>
        </authorList>
    </citation>
    <scope>NUCLEOTIDE SEQUENCE</scope>
    <source>
        <strain evidence="3">ZZ-2019</strain>
        <tissue evidence="3">Adductor muscle</tissue>
    </source>
</reference>
<accession>A0AA88YKM8</accession>
<keyword evidence="1" id="KW-0863">Zinc-finger</keyword>
<keyword evidence="4" id="KW-1185">Reference proteome</keyword>
<dbReference type="EMBL" id="VSWD01000002">
    <property type="protein sequence ID" value="KAK3107468.1"/>
    <property type="molecule type" value="Genomic_DNA"/>
</dbReference>
<protein>
    <recommendedName>
        <fullName evidence="2">C2H2-type domain-containing protein</fullName>
    </recommendedName>
</protein>
<evidence type="ECO:0000313" key="4">
    <source>
        <dbReference type="Proteomes" id="UP001186944"/>
    </source>
</evidence>
<dbReference type="AlphaFoldDB" id="A0AA88YKM8"/>